<protein>
    <submittedName>
        <fullName evidence="1">Uncharacterized protein</fullName>
    </submittedName>
</protein>
<proteinExistence type="predicted"/>
<evidence type="ECO:0000313" key="2">
    <source>
        <dbReference type="Proteomes" id="UP000051863"/>
    </source>
</evidence>
<name>A0A0R0CDM5_9GAMM</name>
<gene>
    <name evidence="1" type="ORF">ABB27_11940</name>
</gene>
<dbReference type="EMBL" id="LDJJ01000037">
    <property type="protein sequence ID" value="KRG66982.1"/>
    <property type="molecule type" value="Genomic_DNA"/>
</dbReference>
<evidence type="ECO:0000313" key="1">
    <source>
        <dbReference type="EMBL" id="KRG66982.1"/>
    </source>
</evidence>
<sequence length="67" mass="7821">MLILTLLMSWQGAADFARRIPLNLCRFQFLRSTEIMRPISLLGALVTFQHLRLPLWIRLMKGLGFSF</sequence>
<accession>A0A0R0CDM5</accession>
<reference evidence="1 2" key="1">
    <citation type="submission" date="2015-05" db="EMBL/GenBank/DDBJ databases">
        <title>Genome sequencing and analysis of members of genus Stenotrophomonas.</title>
        <authorList>
            <person name="Patil P.P."/>
            <person name="Midha S."/>
            <person name="Patil P.B."/>
        </authorList>
    </citation>
    <scope>NUCLEOTIDE SEQUENCE [LARGE SCALE GENOMIC DNA]</scope>
    <source>
        <strain evidence="1 2">DSM 18941</strain>
    </source>
</reference>
<organism evidence="1 2">
    <name type="scientific">Stenotrophomonas terrae</name>
    <dbReference type="NCBI Taxonomy" id="405446"/>
    <lineage>
        <taxon>Bacteria</taxon>
        <taxon>Pseudomonadati</taxon>
        <taxon>Pseudomonadota</taxon>
        <taxon>Gammaproteobacteria</taxon>
        <taxon>Lysobacterales</taxon>
        <taxon>Lysobacteraceae</taxon>
        <taxon>Stenotrophomonas</taxon>
    </lineage>
</organism>
<dbReference type="AlphaFoldDB" id="A0A0R0CDM5"/>
<keyword evidence="2" id="KW-1185">Reference proteome</keyword>
<comment type="caution">
    <text evidence="1">The sequence shown here is derived from an EMBL/GenBank/DDBJ whole genome shotgun (WGS) entry which is preliminary data.</text>
</comment>
<dbReference type="Proteomes" id="UP000051863">
    <property type="component" value="Unassembled WGS sequence"/>
</dbReference>